<reference evidence="1 2" key="1">
    <citation type="submission" date="2015-02" db="EMBL/GenBank/DDBJ databases">
        <title>Complete Genome Sequencing of Pseudomonas putida S13.1.2.</title>
        <authorList>
            <person name="Chong T.M."/>
            <person name="Chan K.G."/>
            <person name="Dessaux Y."/>
        </authorList>
    </citation>
    <scope>NUCLEOTIDE SEQUENCE [LARGE SCALE GENOMIC DNA]</scope>
    <source>
        <strain evidence="1 2">S13.1.2</strain>
    </source>
</reference>
<proteinExistence type="predicted"/>
<dbReference type="InterPro" id="IPR023137">
    <property type="entry name" value="BrxA_sf"/>
</dbReference>
<dbReference type="RefSeq" id="WP_026034348.1">
    <property type="nucleotide sequence ID" value="NZ_CP010979.1"/>
</dbReference>
<accession>A0AAU8S2T4</accession>
<dbReference type="AlphaFoldDB" id="A0AAU8S2T4"/>
<dbReference type="Gene3D" id="1.10.3540.10">
    <property type="entry name" value="uncharacterized protein from magnetospirillum magneticum domain"/>
    <property type="match status" value="1"/>
</dbReference>
<name>A0AAU8S2T4_PSEPU</name>
<organism evidence="1 2">
    <name type="scientific">Pseudomonas putida S13.1.2</name>
    <dbReference type="NCBI Taxonomy" id="1384061"/>
    <lineage>
        <taxon>Bacteria</taxon>
        <taxon>Pseudomonadati</taxon>
        <taxon>Pseudomonadota</taxon>
        <taxon>Gammaproteobacteria</taxon>
        <taxon>Pseudomonadales</taxon>
        <taxon>Pseudomonadaceae</taxon>
        <taxon>Pseudomonas</taxon>
    </lineage>
</organism>
<dbReference type="InterPro" id="IPR014948">
    <property type="entry name" value="BrxA"/>
</dbReference>
<evidence type="ECO:0000313" key="1">
    <source>
        <dbReference type="EMBL" id="AJQ50423.1"/>
    </source>
</evidence>
<dbReference type="Proteomes" id="UP000033260">
    <property type="component" value="Chromosome"/>
</dbReference>
<gene>
    <name evidence="1" type="ORF">N805_25685</name>
</gene>
<sequence length="261" mass="29514">MSATRFYTTQLQAGLGLIEETRLLLGLYQPGMSTSELSEKALVSGLFPLISARRLHNIVAESFAPRYLRSLGVAAALKRLACSLTRQELSQLLFLHTARANLILGEFVREQYWPRYSAGRDSLSLDEAREFVLTAVRKGKTQKSWSDSTIKRISSYLIGCCANYELLSNNGRGPRRILPFRIQPKVAAYLAYDLKFQGLGDNQIVGHSDWQLFGLEREDVRDQFKRLSLQGLLIMQSAAEVTHISWIYKHMDEVIDVLTQG</sequence>
<protein>
    <submittedName>
        <fullName evidence="1">Membrane protein</fullName>
    </submittedName>
</protein>
<dbReference type="Pfam" id="PF08849">
    <property type="entry name" value="BrxA"/>
    <property type="match status" value="1"/>
</dbReference>
<evidence type="ECO:0000313" key="2">
    <source>
        <dbReference type="Proteomes" id="UP000033260"/>
    </source>
</evidence>
<dbReference type="EMBL" id="CP010979">
    <property type="protein sequence ID" value="AJQ50423.1"/>
    <property type="molecule type" value="Genomic_DNA"/>
</dbReference>